<sequence length="285" mass="32385">MEFLTAPKLHSFLKKVSLQTKPRVFGGSLKTYQREATLHAYPGVKVHVPTVVDICCSYLRIKATTTEGIFRVSGSLGRMRELQMYFEKNLILCPIPFEDLGLHPADVAGVLTRYLKMLPKAVIPPKFFHLFRQISSQLSDSDQALEYQALVNSLPTPNRDLLIYLLDFLSEMAQHAPKTLMDVNNLAKVFQPSILSLPQHALVPAEYNHSKEVLEFLILNFTSLTLYELESPLPKRRSTSSLIRSWLNRSNSNSSYDFESPPKTPQDSFTFFSRPKSQTSDCKLN</sequence>
<dbReference type="Proteomes" id="UP001165960">
    <property type="component" value="Unassembled WGS sequence"/>
</dbReference>
<accession>A0ACC2RJC2</accession>
<gene>
    <name evidence="1" type="primary">SAC7_1</name>
    <name evidence="1" type="ORF">DSO57_1016689</name>
</gene>
<reference evidence="1" key="1">
    <citation type="submission" date="2022-04" db="EMBL/GenBank/DDBJ databases">
        <title>Genome of the entomopathogenic fungus Entomophthora muscae.</title>
        <authorList>
            <person name="Elya C."/>
            <person name="Lovett B.R."/>
            <person name="Lee E."/>
            <person name="Macias A.M."/>
            <person name="Hajek A.E."/>
            <person name="De Bivort B.L."/>
            <person name="Kasson M.T."/>
            <person name="De Fine Licht H.H."/>
            <person name="Stajich J.E."/>
        </authorList>
    </citation>
    <scope>NUCLEOTIDE SEQUENCE</scope>
    <source>
        <strain evidence="1">Berkeley</strain>
    </source>
</reference>
<keyword evidence="2" id="KW-1185">Reference proteome</keyword>
<evidence type="ECO:0000313" key="1">
    <source>
        <dbReference type="EMBL" id="KAJ9050188.1"/>
    </source>
</evidence>
<proteinExistence type="predicted"/>
<name>A0ACC2RJC2_9FUNG</name>
<comment type="caution">
    <text evidence="1">The sequence shown here is derived from an EMBL/GenBank/DDBJ whole genome shotgun (WGS) entry which is preliminary data.</text>
</comment>
<dbReference type="EMBL" id="QTSX02007168">
    <property type="protein sequence ID" value="KAJ9050188.1"/>
    <property type="molecule type" value="Genomic_DNA"/>
</dbReference>
<evidence type="ECO:0000313" key="2">
    <source>
        <dbReference type="Proteomes" id="UP001165960"/>
    </source>
</evidence>
<protein>
    <submittedName>
        <fullName evidence="1">GTPase activating protein (GAP) for Rho1p</fullName>
    </submittedName>
</protein>
<organism evidence="1 2">
    <name type="scientific">Entomophthora muscae</name>
    <dbReference type="NCBI Taxonomy" id="34485"/>
    <lineage>
        <taxon>Eukaryota</taxon>
        <taxon>Fungi</taxon>
        <taxon>Fungi incertae sedis</taxon>
        <taxon>Zoopagomycota</taxon>
        <taxon>Entomophthoromycotina</taxon>
        <taxon>Entomophthoromycetes</taxon>
        <taxon>Entomophthorales</taxon>
        <taxon>Entomophthoraceae</taxon>
        <taxon>Entomophthora</taxon>
    </lineage>
</organism>